<dbReference type="Proteomes" id="UP001642483">
    <property type="component" value="Unassembled WGS sequence"/>
</dbReference>
<sequence length="170" mass="19349">MIDVRDQLQEMYKNVSQAEIAEHVANLLPHINVLDDPFDVESWCPIDIAFSGPSGICNLLVTRPGKPMERESGLEQFIEDYEESDNQDIRQHVEKEIEDLNCLAKFMSINDMIFGQNLEDVLHVSDDLQKTLQTKSLEEKEAVKLGDDLVKSTVNLVNSEEPGERLSKDF</sequence>
<evidence type="ECO:0000313" key="1">
    <source>
        <dbReference type="EMBL" id="CAK8691407.1"/>
    </source>
</evidence>
<accession>A0ABP0GIQ4</accession>
<reference evidence="1 2" key="1">
    <citation type="submission" date="2024-02" db="EMBL/GenBank/DDBJ databases">
        <authorList>
            <person name="Daric V."/>
            <person name="Darras S."/>
        </authorList>
    </citation>
    <scope>NUCLEOTIDE SEQUENCE [LARGE SCALE GENOMIC DNA]</scope>
</reference>
<comment type="caution">
    <text evidence="1">The sequence shown here is derived from an EMBL/GenBank/DDBJ whole genome shotgun (WGS) entry which is preliminary data.</text>
</comment>
<evidence type="ECO:0000313" key="2">
    <source>
        <dbReference type="Proteomes" id="UP001642483"/>
    </source>
</evidence>
<gene>
    <name evidence="1" type="ORF">CVLEPA_LOCUS23966</name>
</gene>
<proteinExistence type="predicted"/>
<organism evidence="1 2">
    <name type="scientific">Clavelina lepadiformis</name>
    <name type="common">Light-bulb sea squirt</name>
    <name type="synonym">Ascidia lepadiformis</name>
    <dbReference type="NCBI Taxonomy" id="159417"/>
    <lineage>
        <taxon>Eukaryota</taxon>
        <taxon>Metazoa</taxon>
        <taxon>Chordata</taxon>
        <taxon>Tunicata</taxon>
        <taxon>Ascidiacea</taxon>
        <taxon>Aplousobranchia</taxon>
        <taxon>Clavelinidae</taxon>
        <taxon>Clavelina</taxon>
    </lineage>
</organism>
<protein>
    <submittedName>
        <fullName evidence="1">Uncharacterized protein</fullName>
    </submittedName>
</protein>
<dbReference type="EMBL" id="CAWYQH010000119">
    <property type="protein sequence ID" value="CAK8691407.1"/>
    <property type="molecule type" value="Genomic_DNA"/>
</dbReference>
<keyword evidence="2" id="KW-1185">Reference proteome</keyword>
<name>A0ABP0GIQ4_CLALP</name>